<keyword evidence="4" id="KW-1185">Reference proteome</keyword>
<dbReference type="Proteomes" id="UP000503251">
    <property type="component" value="Chromosome"/>
</dbReference>
<keyword evidence="2" id="KW-0732">Signal</keyword>
<dbReference type="EMBL" id="CP039543">
    <property type="protein sequence ID" value="QJT10183.1"/>
    <property type="molecule type" value="Genomic_DNA"/>
</dbReference>
<gene>
    <name evidence="3" type="ORF">E8L03_15145</name>
</gene>
<sequence length="113" mass="12139">MRYVLLAWAMLIALSCAAPVHAQSRLDRGLYRRYPNRYDDAPSPLVRRWREERHGGRYAPEGPYVSEDNATGNATGNATDNSTATAAANATGNGMDNAANDAARNATGDAGQQ</sequence>
<dbReference type="RefSeq" id="WP_171267792.1">
    <property type="nucleotide sequence ID" value="NZ_CP039543.1"/>
</dbReference>
<evidence type="ECO:0000313" key="3">
    <source>
        <dbReference type="EMBL" id="QJT10183.1"/>
    </source>
</evidence>
<feature type="region of interest" description="Disordered" evidence="1">
    <location>
        <begin position="50"/>
        <end position="113"/>
    </location>
</feature>
<feature type="chain" id="PRO_5046444446" evidence="2">
    <location>
        <begin position="23"/>
        <end position="113"/>
    </location>
</feature>
<evidence type="ECO:0000256" key="2">
    <source>
        <dbReference type="SAM" id="SignalP"/>
    </source>
</evidence>
<name>A0ABX6NI01_9BACT</name>
<proteinExistence type="predicted"/>
<feature type="signal peptide" evidence="2">
    <location>
        <begin position="1"/>
        <end position="22"/>
    </location>
</feature>
<evidence type="ECO:0000313" key="4">
    <source>
        <dbReference type="Proteomes" id="UP000503251"/>
    </source>
</evidence>
<dbReference type="PROSITE" id="PS51257">
    <property type="entry name" value="PROKAR_LIPOPROTEIN"/>
    <property type="match status" value="1"/>
</dbReference>
<organism evidence="3 4">
    <name type="scientific">Oceanidesulfovibrio marinus</name>
    <dbReference type="NCBI Taxonomy" id="370038"/>
    <lineage>
        <taxon>Bacteria</taxon>
        <taxon>Pseudomonadati</taxon>
        <taxon>Thermodesulfobacteriota</taxon>
        <taxon>Desulfovibrionia</taxon>
        <taxon>Desulfovibrionales</taxon>
        <taxon>Desulfovibrionaceae</taxon>
        <taxon>Oceanidesulfovibrio</taxon>
    </lineage>
</organism>
<protein>
    <submittedName>
        <fullName evidence="3">Uncharacterized protein</fullName>
    </submittedName>
</protein>
<feature type="compositionally biased region" description="Low complexity" evidence="1">
    <location>
        <begin position="68"/>
        <end position="113"/>
    </location>
</feature>
<evidence type="ECO:0000256" key="1">
    <source>
        <dbReference type="SAM" id="MobiDB-lite"/>
    </source>
</evidence>
<reference evidence="3 4" key="1">
    <citation type="submission" date="2019-04" db="EMBL/GenBank/DDBJ databases">
        <title>Isolation and culture of sulfate reducing bacteria from the cold seep of the South China Sea.</title>
        <authorList>
            <person name="Sun C."/>
            <person name="Liu R."/>
        </authorList>
    </citation>
    <scope>NUCLEOTIDE SEQUENCE [LARGE SCALE GENOMIC DNA]</scope>
    <source>
        <strain evidence="3 4">CS1</strain>
    </source>
</reference>
<accession>A0ABX6NI01</accession>